<comment type="subcellular location">
    <subcellularLocation>
        <location evidence="1">Cell membrane</location>
        <topology evidence="1">Multi-pass membrane protein</topology>
    </subcellularLocation>
</comment>
<feature type="transmembrane region" description="Helical" evidence="6">
    <location>
        <begin position="38"/>
        <end position="59"/>
    </location>
</feature>
<evidence type="ECO:0000256" key="2">
    <source>
        <dbReference type="ARBA" id="ARBA00022475"/>
    </source>
</evidence>
<keyword evidence="4 6" id="KW-1133">Transmembrane helix</keyword>
<keyword evidence="2" id="KW-1003">Cell membrane</keyword>
<accession>A0A7R6SSA6</accession>
<dbReference type="Pfam" id="PF01943">
    <property type="entry name" value="Polysacc_synt"/>
    <property type="match status" value="1"/>
</dbReference>
<evidence type="ECO:0000313" key="8">
    <source>
        <dbReference type="Proteomes" id="UP000595663"/>
    </source>
</evidence>
<dbReference type="PANTHER" id="PTHR30250">
    <property type="entry name" value="PST FAMILY PREDICTED COLANIC ACID TRANSPORTER"/>
    <property type="match status" value="1"/>
</dbReference>
<feature type="transmembrane region" description="Helical" evidence="6">
    <location>
        <begin position="179"/>
        <end position="201"/>
    </location>
</feature>
<evidence type="ECO:0000256" key="6">
    <source>
        <dbReference type="SAM" id="Phobius"/>
    </source>
</evidence>
<evidence type="ECO:0000313" key="7">
    <source>
        <dbReference type="EMBL" id="BBB25455.1"/>
    </source>
</evidence>
<evidence type="ECO:0008006" key="9">
    <source>
        <dbReference type="Google" id="ProtNLM"/>
    </source>
</evidence>
<name>A0A7R6SSA6_9GAMM</name>
<dbReference type="PANTHER" id="PTHR30250:SF11">
    <property type="entry name" value="O-ANTIGEN TRANSPORTER-RELATED"/>
    <property type="match status" value="1"/>
</dbReference>
<sequence length="441" mass="48358">MKDILSKVSASFFLKIISAGLAYPIAILLARQLGTDGYGVYGFVLAVVGVLIYLVVFGFDQLVVKNANHINVPDGGNGTYPILSFAFIVIFCLSLLVWASFYASSFFIDSIEDLKLEIMIGLLILPIFASRRIFTSYLRGVGNPVVAIVPEALIQPLIMLTLVLLSYLLGIGLGADLALLFQLTAYACSVMFIGFICVSRYKLVPTPVKEFRQVIRFGFKEGLLISGFYMAIMATAEGFAMYIDRIMLGIFSSLGDVGIYLVAARNTSFVLFVESAFLLVTMPLISKGYSSGQDLKKIISLQTLLVFLAVTVFVVFFFIFGEWLVALFGEGFHDSYKPLVLLSLGYLIGALFGAGPHILMMTGCEKPASIILLFSTVLNVILNLALIPIYGIMGAAVATVVSEILKKSLAYYKLKSLTGIDSSLLTVRYIINRESLRYLWK</sequence>
<feature type="transmembrane region" description="Helical" evidence="6">
    <location>
        <begin position="222"/>
        <end position="243"/>
    </location>
</feature>
<feature type="transmembrane region" description="Helical" evidence="6">
    <location>
        <begin position="146"/>
        <end position="173"/>
    </location>
</feature>
<feature type="transmembrane region" description="Helical" evidence="6">
    <location>
        <begin position="340"/>
        <end position="359"/>
    </location>
</feature>
<keyword evidence="3 6" id="KW-0812">Transmembrane</keyword>
<dbReference type="InterPro" id="IPR002797">
    <property type="entry name" value="Polysacc_synth"/>
</dbReference>
<evidence type="ECO:0000256" key="5">
    <source>
        <dbReference type="ARBA" id="ARBA00023136"/>
    </source>
</evidence>
<feature type="transmembrane region" description="Helical" evidence="6">
    <location>
        <begin position="371"/>
        <end position="398"/>
    </location>
</feature>
<dbReference type="KEGG" id="ajp:AMJAP_0856"/>
<proteinExistence type="predicted"/>
<dbReference type="InterPro" id="IPR050833">
    <property type="entry name" value="Poly_Biosynth_Transport"/>
</dbReference>
<dbReference type="OrthoDB" id="5785171at2"/>
<organism evidence="7 8">
    <name type="scientific">Amphritea japonica ATCC BAA-1530</name>
    <dbReference type="NCBI Taxonomy" id="1278309"/>
    <lineage>
        <taxon>Bacteria</taxon>
        <taxon>Pseudomonadati</taxon>
        <taxon>Pseudomonadota</taxon>
        <taxon>Gammaproteobacteria</taxon>
        <taxon>Oceanospirillales</taxon>
        <taxon>Oceanospirillaceae</taxon>
        <taxon>Amphritea</taxon>
    </lineage>
</organism>
<keyword evidence="8" id="KW-1185">Reference proteome</keyword>
<reference evidence="7 8" key="1">
    <citation type="journal article" date="2008" name="Int. J. Syst. Evol. Microbiol.">
        <title>Amphritea japonica sp. nov. and Amphritea balenae sp. nov., isolated from the sediment adjacent to sperm whale carcasses off Kagoshima, Japan.</title>
        <authorList>
            <person name="Miyazaki M."/>
            <person name="Nogi Y."/>
            <person name="Fujiwara Y."/>
            <person name="Kawato M."/>
            <person name="Nagahama T."/>
            <person name="Kubokawa K."/>
            <person name="Horikoshi K."/>
        </authorList>
    </citation>
    <scope>NUCLEOTIDE SEQUENCE [LARGE SCALE GENOMIC DNA]</scope>
    <source>
        <strain evidence="7 8">ATCC BAA-1530</strain>
    </source>
</reference>
<dbReference type="AlphaFoldDB" id="A0A7R6SSA6"/>
<feature type="transmembrane region" description="Helical" evidence="6">
    <location>
        <begin position="298"/>
        <end position="320"/>
    </location>
</feature>
<dbReference type="RefSeq" id="WP_019621868.1">
    <property type="nucleotide sequence ID" value="NZ_AP014545.1"/>
</dbReference>
<evidence type="ECO:0000256" key="4">
    <source>
        <dbReference type="ARBA" id="ARBA00022989"/>
    </source>
</evidence>
<dbReference type="Proteomes" id="UP000595663">
    <property type="component" value="Chromosome"/>
</dbReference>
<dbReference type="GO" id="GO:0005886">
    <property type="term" value="C:plasma membrane"/>
    <property type="evidence" value="ECO:0007669"/>
    <property type="project" value="UniProtKB-SubCell"/>
</dbReference>
<evidence type="ECO:0000256" key="3">
    <source>
        <dbReference type="ARBA" id="ARBA00022692"/>
    </source>
</evidence>
<feature type="transmembrane region" description="Helical" evidence="6">
    <location>
        <begin position="114"/>
        <end position="134"/>
    </location>
</feature>
<gene>
    <name evidence="7" type="ORF">AMJAP_0856</name>
</gene>
<feature type="transmembrane region" description="Helical" evidence="6">
    <location>
        <begin position="80"/>
        <end position="102"/>
    </location>
</feature>
<feature type="transmembrane region" description="Helical" evidence="6">
    <location>
        <begin position="263"/>
        <end position="286"/>
    </location>
</feature>
<protein>
    <recommendedName>
        <fullName evidence="9">Polysaccharide biosynthesis protein C-terminal domain-containing protein</fullName>
    </recommendedName>
</protein>
<feature type="transmembrane region" description="Helical" evidence="6">
    <location>
        <begin position="12"/>
        <end position="32"/>
    </location>
</feature>
<dbReference type="EMBL" id="AP014545">
    <property type="protein sequence ID" value="BBB25455.1"/>
    <property type="molecule type" value="Genomic_DNA"/>
</dbReference>
<evidence type="ECO:0000256" key="1">
    <source>
        <dbReference type="ARBA" id="ARBA00004651"/>
    </source>
</evidence>
<keyword evidence="5 6" id="KW-0472">Membrane</keyword>